<protein>
    <submittedName>
        <fullName evidence="2">XRE family transcriptional regulator</fullName>
    </submittedName>
</protein>
<feature type="domain" description="HTH cro/C1-type" evidence="1">
    <location>
        <begin position="11"/>
        <end position="65"/>
    </location>
</feature>
<evidence type="ECO:0000259" key="1">
    <source>
        <dbReference type="PROSITE" id="PS50943"/>
    </source>
</evidence>
<sequence>MSLENSLGELIRKMRLSAGKTQIDLANEIGSHQPFISNFEKDRMKPDRWQIIEIAACLGLKDDELNLLLDKANYDRYNPESDHIDRVKITQPSETKAEISKEFNTQLEDLKYLVSSLDSKFEEGMKKSVTPTTIDIQAGEVK</sequence>
<organism evidence="2 3">
    <name type="scientific">Pseudoalteromonas piscicida</name>
    <dbReference type="NCBI Taxonomy" id="43662"/>
    <lineage>
        <taxon>Bacteria</taxon>
        <taxon>Pseudomonadati</taxon>
        <taxon>Pseudomonadota</taxon>
        <taxon>Gammaproteobacteria</taxon>
        <taxon>Alteromonadales</taxon>
        <taxon>Pseudoalteromonadaceae</taxon>
        <taxon>Pseudoalteromonas</taxon>
    </lineage>
</organism>
<reference evidence="2 3" key="1">
    <citation type="submission" date="2017-12" db="EMBL/GenBank/DDBJ databases">
        <authorList>
            <person name="Paulsen S."/>
            <person name="Gram L.K."/>
        </authorList>
    </citation>
    <scope>NUCLEOTIDE SEQUENCE [LARGE SCALE GENOMIC DNA]</scope>
    <source>
        <strain evidence="2 3">S1607</strain>
    </source>
</reference>
<dbReference type="EMBL" id="PNEL01000032">
    <property type="protein sequence ID" value="TMN76056.1"/>
    <property type="molecule type" value="Genomic_DNA"/>
</dbReference>
<name>A0AAQ2IRI9_PSEO7</name>
<dbReference type="SUPFAM" id="SSF47413">
    <property type="entry name" value="lambda repressor-like DNA-binding domains"/>
    <property type="match status" value="1"/>
</dbReference>
<evidence type="ECO:0000313" key="3">
    <source>
        <dbReference type="Proteomes" id="UP000305423"/>
    </source>
</evidence>
<dbReference type="Proteomes" id="UP000305423">
    <property type="component" value="Unassembled WGS sequence"/>
</dbReference>
<dbReference type="CDD" id="cd00093">
    <property type="entry name" value="HTH_XRE"/>
    <property type="match status" value="1"/>
</dbReference>
<dbReference type="GO" id="GO:0003677">
    <property type="term" value="F:DNA binding"/>
    <property type="evidence" value="ECO:0007669"/>
    <property type="project" value="InterPro"/>
</dbReference>
<gene>
    <name evidence="2" type="ORF">CWB74_12720</name>
</gene>
<dbReference type="InterPro" id="IPR001387">
    <property type="entry name" value="Cro/C1-type_HTH"/>
</dbReference>
<dbReference type="InterPro" id="IPR010982">
    <property type="entry name" value="Lambda_DNA-bd_dom_sf"/>
</dbReference>
<reference evidence="3" key="2">
    <citation type="submission" date="2019-06" db="EMBL/GenBank/DDBJ databases">
        <title>Co-occurence of chitin degradation, pigmentation and bioactivity in marine Pseudoalteromonas.</title>
        <authorList>
            <person name="Sonnenschein E.C."/>
            <person name="Bech P.K."/>
        </authorList>
    </citation>
    <scope>NUCLEOTIDE SEQUENCE [LARGE SCALE GENOMIC DNA]</scope>
    <source>
        <strain evidence="3">S1607</strain>
    </source>
</reference>
<comment type="caution">
    <text evidence="2">The sequence shown here is derived from an EMBL/GenBank/DDBJ whole genome shotgun (WGS) entry which is preliminary data.</text>
</comment>
<dbReference type="SMART" id="SM00530">
    <property type="entry name" value="HTH_XRE"/>
    <property type="match status" value="1"/>
</dbReference>
<evidence type="ECO:0000313" key="2">
    <source>
        <dbReference type="EMBL" id="TMN76056.1"/>
    </source>
</evidence>
<dbReference type="Gene3D" id="1.10.260.40">
    <property type="entry name" value="lambda repressor-like DNA-binding domains"/>
    <property type="match status" value="1"/>
</dbReference>
<dbReference type="RefSeq" id="WP_045965603.1">
    <property type="nucleotide sequence ID" value="NZ_JXXW01000065.1"/>
</dbReference>
<dbReference type="Pfam" id="PF01381">
    <property type="entry name" value="HTH_3"/>
    <property type="match status" value="1"/>
</dbReference>
<proteinExistence type="predicted"/>
<dbReference type="AlphaFoldDB" id="A0AAQ2IRI9"/>
<dbReference type="PROSITE" id="PS50943">
    <property type="entry name" value="HTH_CROC1"/>
    <property type="match status" value="1"/>
</dbReference>
<accession>A0AAQ2IRI9</accession>